<keyword evidence="12" id="KW-0966">Cell projection</keyword>
<dbReference type="GO" id="GO:0016787">
    <property type="term" value="F:hydrolase activity"/>
    <property type="evidence" value="ECO:0007669"/>
    <property type="project" value="UniProtKB-KW"/>
</dbReference>
<evidence type="ECO:0000256" key="2">
    <source>
        <dbReference type="ARBA" id="ARBA00004496"/>
    </source>
</evidence>
<proteinExistence type="inferred from homology"/>
<dbReference type="InterPro" id="IPR052365">
    <property type="entry name" value="THEM4/THEM5_acyl-CoA_thioest"/>
</dbReference>
<comment type="catalytic activity">
    <reaction evidence="19">
        <text>octanoyl-CoA + H2O = octanoate + CoA + H(+)</text>
        <dbReference type="Rhea" id="RHEA:30143"/>
        <dbReference type="ChEBI" id="CHEBI:15377"/>
        <dbReference type="ChEBI" id="CHEBI:15378"/>
        <dbReference type="ChEBI" id="CHEBI:25646"/>
        <dbReference type="ChEBI" id="CHEBI:57287"/>
        <dbReference type="ChEBI" id="CHEBI:57386"/>
    </reaction>
    <physiologicalReaction direction="left-to-right" evidence="19">
        <dbReference type="Rhea" id="RHEA:30144"/>
    </physiologicalReaction>
</comment>
<evidence type="ECO:0000256" key="8">
    <source>
        <dbReference type="ARBA" id="ARBA00022832"/>
    </source>
</evidence>
<dbReference type="GO" id="GO:0005737">
    <property type="term" value="C:cytoplasm"/>
    <property type="evidence" value="ECO:0007669"/>
    <property type="project" value="UniProtKB-SubCell"/>
</dbReference>
<dbReference type="PANTHER" id="PTHR12418:SF19">
    <property type="entry name" value="ACYL-COENZYME A THIOESTERASE THEM4"/>
    <property type="match status" value="1"/>
</dbReference>
<evidence type="ECO:0000256" key="20">
    <source>
        <dbReference type="ARBA" id="ARBA00047734"/>
    </source>
</evidence>
<comment type="catalytic activity">
    <reaction evidence="22">
        <text>dodecanoyl-CoA + H2O = dodecanoate + CoA + H(+)</text>
        <dbReference type="Rhea" id="RHEA:30135"/>
        <dbReference type="ChEBI" id="CHEBI:15377"/>
        <dbReference type="ChEBI" id="CHEBI:15378"/>
        <dbReference type="ChEBI" id="CHEBI:18262"/>
        <dbReference type="ChEBI" id="CHEBI:57287"/>
        <dbReference type="ChEBI" id="CHEBI:57375"/>
    </reaction>
    <physiologicalReaction direction="left-to-right" evidence="22">
        <dbReference type="Rhea" id="RHEA:30136"/>
    </physiologicalReaction>
</comment>
<dbReference type="RefSeq" id="WP_144755794.1">
    <property type="nucleotide sequence ID" value="NZ_VMNW02000103.1"/>
</dbReference>
<keyword evidence="11" id="KW-0472">Membrane</keyword>
<comment type="catalytic activity">
    <reaction evidence="21">
        <text>decanoyl-CoA + H2O = decanoate + CoA + H(+)</text>
        <dbReference type="Rhea" id="RHEA:40059"/>
        <dbReference type="ChEBI" id="CHEBI:15377"/>
        <dbReference type="ChEBI" id="CHEBI:15378"/>
        <dbReference type="ChEBI" id="CHEBI:27689"/>
        <dbReference type="ChEBI" id="CHEBI:57287"/>
        <dbReference type="ChEBI" id="CHEBI:61430"/>
    </reaction>
    <physiologicalReaction direction="left-to-right" evidence="21">
        <dbReference type="Rhea" id="RHEA:40060"/>
    </physiologicalReaction>
</comment>
<dbReference type="Pfam" id="PF03061">
    <property type="entry name" value="4HBT"/>
    <property type="match status" value="1"/>
</dbReference>
<accession>A0A5N0UT60</accession>
<dbReference type="EMBL" id="VMNW02000103">
    <property type="protein sequence ID" value="KAA9151248.1"/>
    <property type="molecule type" value="Genomic_DNA"/>
</dbReference>
<keyword evidence="9" id="KW-0809">Transit peptide</keyword>
<evidence type="ECO:0000256" key="1">
    <source>
        <dbReference type="ARBA" id="ARBA00004170"/>
    </source>
</evidence>
<keyword evidence="5" id="KW-0963">Cytoplasm</keyword>
<evidence type="ECO:0000313" key="26">
    <source>
        <dbReference type="Proteomes" id="UP000319769"/>
    </source>
</evidence>
<dbReference type="GO" id="GO:0016020">
    <property type="term" value="C:membrane"/>
    <property type="evidence" value="ECO:0007669"/>
    <property type="project" value="UniProtKB-SubCell"/>
</dbReference>
<organism evidence="25 26">
    <name type="scientific">Amycolatopsis acidicola</name>
    <dbReference type="NCBI Taxonomy" id="2596893"/>
    <lineage>
        <taxon>Bacteria</taxon>
        <taxon>Bacillati</taxon>
        <taxon>Actinomycetota</taxon>
        <taxon>Actinomycetes</taxon>
        <taxon>Pseudonocardiales</taxon>
        <taxon>Pseudonocardiaceae</taxon>
        <taxon>Amycolatopsis</taxon>
    </lineage>
</organism>
<comment type="catalytic activity">
    <reaction evidence="23">
        <text>tetradecanoyl-CoA + H2O = tetradecanoate + CoA + H(+)</text>
        <dbReference type="Rhea" id="RHEA:40119"/>
        <dbReference type="ChEBI" id="CHEBI:15377"/>
        <dbReference type="ChEBI" id="CHEBI:15378"/>
        <dbReference type="ChEBI" id="CHEBI:30807"/>
        <dbReference type="ChEBI" id="CHEBI:57287"/>
        <dbReference type="ChEBI" id="CHEBI:57385"/>
    </reaction>
    <physiologicalReaction direction="left-to-right" evidence="23">
        <dbReference type="Rhea" id="RHEA:40120"/>
    </physiologicalReaction>
</comment>
<comment type="catalytic activity">
    <reaction evidence="20">
        <text>hexadecanoyl-CoA + H2O = hexadecanoate + CoA + H(+)</text>
        <dbReference type="Rhea" id="RHEA:16645"/>
        <dbReference type="ChEBI" id="CHEBI:7896"/>
        <dbReference type="ChEBI" id="CHEBI:15377"/>
        <dbReference type="ChEBI" id="CHEBI:15378"/>
        <dbReference type="ChEBI" id="CHEBI:57287"/>
        <dbReference type="ChEBI" id="CHEBI:57379"/>
        <dbReference type="EC" id="3.1.2.2"/>
    </reaction>
    <physiologicalReaction direction="left-to-right" evidence="20">
        <dbReference type="Rhea" id="RHEA:16646"/>
    </physiologicalReaction>
</comment>
<dbReference type="OrthoDB" id="5505920at2"/>
<name>A0A5N0UT60_9PSEU</name>
<dbReference type="PANTHER" id="PTHR12418">
    <property type="entry name" value="ACYL-COENZYME A THIOESTERASE THEM4"/>
    <property type="match status" value="1"/>
</dbReference>
<evidence type="ECO:0000256" key="16">
    <source>
        <dbReference type="ARBA" id="ARBA00038848"/>
    </source>
</evidence>
<comment type="catalytic activity">
    <reaction evidence="13">
        <text>(5Z,8Z,11Z,14Z)-eicosatetraenoyl-CoA + H2O = (5Z,8Z,11Z,14Z)-eicosatetraenoate + CoA + H(+)</text>
        <dbReference type="Rhea" id="RHEA:40151"/>
        <dbReference type="ChEBI" id="CHEBI:15377"/>
        <dbReference type="ChEBI" id="CHEBI:15378"/>
        <dbReference type="ChEBI" id="CHEBI:32395"/>
        <dbReference type="ChEBI" id="CHEBI:57287"/>
        <dbReference type="ChEBI" id="CHEBI:57368"/>
    </reaction>
    <physiologicalReaction direction="left-to-right" evidence="13">
        <dbReference type="Rhea" id="RHEA:40152"/>
    </physiologicalReaction>
</comment>
<evidence type="ECO:0000256" key="21">
    <source>
        <dbReference type="ARBA" id="ARBA00047969"/>
    </source>
</evidence>
<evidence type="ECO:0000256" key="15">
    <source>
        <dbReference type="ARBA" id="ARBA00038456"/>
    </source>
</evidence>
<evidence type="ECO:0000256" key="11">
    <source>
        <dbReference type="ARBA" id="ARBA00023136"/>
    </source>
</evidence>
<evidence type="ECO:0000256" key="22">
    <source>
        <dbReference type="ARBA" id="ARBA00048074"/>
    </source>
</evidence>
<keyword evidence="26" id="KW-1185">Reference proteome</keyword>
<dbReference type="InterPro" id="IPR006683">
    <property type="entry name" value="Thioestr_dom"/>
</dbReference>
<keyword evidence="6" id="KW-0053">Apoptosis</keyword>
<evidence type="ECO:0000256" key="23">
    <source>
        <dbReference type="ARBA" id="ARBA00048180"/>
    </source>
</evidence>
<evidence type="ECO:0000256" key="4">
    <source>
        <dbReference type="ARBA" id="ARBA00022475"/>
    </source>
</evidence>
<evidence type="ECO:0000256" key="7">
    <source>
        <dbReference type="ARBA" id="ARBA00022801"/>
    </source>
</evidence>
<gene>
    <name evidence="25" type="ORF">FPZ12_039270</name>
</gene>
<evidence type="ECO:0000256" key="19">
    <source>
        <dbReference type="ARBA" id="ARBA00047588"/>
    </source>
</evidence>
<dbReference type="EC" id="3.1.2.2" evidence="16"/>
<sequence length="138" mass="14744">MTATLPWAGTEHHCFGCSPDNPSGLRLEFTDDGDTLSAEFELDHHYESYPGVVHGGILAVICDETMGNLIVLRLGVPALTTSMRTRYVGVVRVGQPYRCVARAVTGGELVRASAEILDAHGEIVGTATATYKPQRSAA</sequence>
<keyword evidence="10" id="KW-0443">Lipid metabolism</keyword>
<keyword evidence="8" id="KW-0276">Fatty acid metabolism</keyword>
<evidence type="ECO:0000256" key="3">
    <source>
        <dbReference type="ARBA" id="ARBA00004632"/>
    </source>
</evidence>
<evidence type="ECO:0000256" key="13">
    <source>
        <dbReference type="ARBA" id="ARBA00035852"/>
    </source>
</evidence>
<comment type="subcellular location">
    <subcellularLocation>
        <location evidence="3">Cell projection</location>
        <location evidence="3">Ruffle membrane</location>
    </subcellularLocation>
    <subcellularLocation>
        <location evidence="2">Cytoplasm</location>
    </subcellularLocation>
    <subcellularLocation>
        <location evidence="1">Membrane</location>
        <topology evidence="1">Peripheral membrane protein</topology>
    </subcellularLocation>
</comment>
<dbReference type="InterPro" id="IPR029069">
    <property type="entry name" value="HotDog_dom_sf"/>
</dbReference>
<comment type="catalytic activity">
    <reaction evidence="14">
        <text>(9Z)-octadecenoyl-CoA + H2O = (9Z)-octadecenoate + CoA + H(+)</text>
        <dbReference type="Rhea" id="RHEA:40139"/>
        <dbReference type="ChEBI" id="CHEBI:15377"/>
        <dbReference type="ChEBI" id="CHEBI:15378"/>
        <dbReference type="ChEBI" id="CHEBI:30823"/>
        <dbReference type="ChEBI" id="CHEBI:57287"/>
        <dbReference type="ChEBI" id="CHEBI:57387"/>
    </reaction>
    <physiologicalReaction direction="left-to-right" evidence="14">
        <dbReference type="Rhea" id="RHEA:40140"/>
    </physiologicalReaction>
</comment>
<dbReference type="GO" id="GO:0006631">
    <property type="term" value="P:fatty acid metabolic process"/>
    <property type="evidence" value="ECO:0007669"/>
    <property type="project" value="UniProtKB-KW"/>
</dbReference>
<evidence type="ECO:0000256" key="10">
    <source>
        <dbReference type="ARBA" id="ARBA00023098"/>
    </source>
</evidence>
<evidence type="ECO:0000256" key="14">
    <source>
        <dbReference type="ARBA" id="ARBA00037002"/>
    </source>
</evidence>
<dbReference type="Gene3D" id="3.10.129.10">
    <property type="entry name" value="Hotdog Thioesterase"/>
    <property type="match status" value="1"/>
</dbReference>
<comment type="similarity">
    <text evidence="15">Belongs to the THEM4/THEM5 thioesterase family.</text>
</comment>
<dbReference type="SUPFAM" id="SSF54637">
    <property type="entry name" value="Thioesterase/thiol ester dehydrase-isomerase"/>
    <property type="match status" value="1"/>
</dbReference>
<evidence type="ECO:0000313" key="25">
    <source>
        <dbReference type="EMBL" id="KAA9151248.1"/>
    </source>
</evidence>
<comment type="caution">
    <text evidence="25">The sequence shown here is derived from an EMBL/GenBank/DDBJ whole genome shotgun (WGS) entry which is preliminary data.</text>
</comment>
<evidence type="ECO:0000256" key="17">
    <source>
        <dbReference type="ARBA" id="ARBA00040123"/>
    </source>
</evidence>
<feature type="domain" description="Thioesterase" evidence="24">
    <location>
        <begin position="51"/>
        <end position="116"/>
    </location>
</feature>
<reference evidence="25" key="1">
    <citation type="submission" date="2019-09" db="EMBL/GenBank/DDBJ databases">
        <authorList>
            <person name="Teo W.F.A."/>
            <person name="Duangmal K."/>
        </authorList>
    </citation>
    <scope>NUCLEOTIDE SEQUENCE [LARGE SCALE GENOMIC DNA]</scope>
    <source>
        <strain evidence="25">K81G1</strain>
    </source>
</reference>
<keyword evidence="7" id="KW-0378">Hydrolase</keyword>
<evidence type="ECO:0000256" key="18">
    <source>
        <dbReference type="ARBA" id="ARBA00043210"/>
    </source>
</evidence>
<evidence type="ECO:0000256" key="9">
    <source>
        <dbReference type="ARBA" id="ARBA00022946"/>
    </source>
</evidence>
<dbReference type="CDD" id="cd03443">
    <property type="entry name" value="PaaI_thioesterase"/>
    <property type="match status" value="1"/>
</dbReference>
<dbReference type="Proteomes" id="UP000319769">
    <property type="component" value="Unassembled WGS sequence"/>
</dbReference>
<evidence type="ECO:0000256" key="12">
    <source>
        <dbReference type="ARBA" id="ARBA00023273"/>
    </source>
</evidence>
<evidence type="ECO:0000256" key="5">
    <source>
        <dbReference type="ARBA" id="ARBA00022490"/>
    </source>
</evidence>
<evidence type="ECO:0000256" key="6">
    <source>
        <dbReference type="ARBA" id="ARBA00022703"/>
    </source>
</evidence>
<keyword evidence="4" id="KW-1003">Cell membrane</keyword>
<protein>
    <recommendedName>
        <fullName evidence="17">Acyl-coenzyme A thioesterase THEM4</fullName>
        <ecNumber evidence="16">3.1.2.2</ecNumber>
    </recommendedName>
    <alternativeName>
        <fullName evidence="18">Thioesterase superfamily member 4</fullName>
    </alternativeName>
</protein>
<evidence type="ECO:0000259" key="24">
    <source>
        <dbReference type="Pfam" id="PF03061"/>
    </source>
</evidence>
<dbReference type="AlphaFoldDB" id="A0A5N0UT60"/>